<dbReference type="SUPFAM" id="SSF55486">
    <property type="entry name" value="Metalloproteases ('zincins'), catalytic domain"/>
    <property type="match status" value="1"/>
</dbReference>
<gene>
    <name evidence="16" type="ORF">HMPREF9336_03305</name>
</gene>
<dbReference type="InterPro" id="IPR042097">
    <property type="entry name" value="Aminopeptidase_N-like_N_sf"/>
</dbReference>
<comment type="caution">
    <text evidence="16">The sequence shown here is derived from an EMBL/GenBank/DDBJ whole genome shotgun (WGS) entry which is preliminary data.</text>
</comment>
<keyword evidence="10" id="KW-0482">Metalloprotease</keyword>
<evidence type="ECO:0000256" key="7">
    <source>
        <dbReference type="ARBA" id="ARBA00022723"/>
    </source>
</evidence>
<keyword evidence="13" id="KW-0732">Signal</keyword>
<feature type="chain" id="PRO_5003200413" description="Aminopeptidase N" evidence="13">
    <location>
        <begin position="18"/>
        <end position="482"/>
    </location>
</feature>
<evidence type="ECO:0000256" key="12">
    <source>
        <dbReference type="ARBA" id="ARBA00031533"/>
    </source>
</evidence>
<comment type="cofactor">
    <cofactor evidence="2">
        <name>Zn(2+)</name>
        <dbReference type="ChEBI" id="CHEBI:29105"/>
    </cofactor>
</comment>
<dbReference type="GO" id="GO:0008270">
    <property type="term" value="F:zinc ion binding"/>
    <property type="evidence" value="ECO:0007669"/>
    <property type="project" value="InterPro"/>
</dbReference>
<dbReference type="STRING" id="679197.HMPREF9336_03305"/>
<evidence type="ECO:0000259" key="14">
    <source>
        <dbReference type="Pfam" id="PF01433"/>
    </source>
</evidence>
<feature type="domain" description="Peptidase M1 membrane alanine aminopeptidase" evidence="14">
    <location>
        <begin position="308"/>
        <end position="463"/>
    </location>
</feature>
<evidence type="ECO:0000256" key="9">
    <source>
        <dbReference type="ARBA" id="ARBA00022833"/>
    </source>
</evidence>
<evidence type="ECO:0000313" key="17">
    <source>
        <dbReference type="Proteomes" id="UP000004816"/>
    </source>
</evidence>
<dbReference type="Pfam" id="PF01433">
    <property type="entry name" value="Peptidase_M1"/>
    <property type="match status" value="1"/>
</dbReference>
<keyword evidence="17" id="KW-1185">Reference proteome</keyword>
<dbReference type="OrthoDB" id="100605at2"/>
<dbReference type="SUPFAM" id="SSF63737">
    <property type="entry name" value="Leukotriene A4 hydrolase N-terminal domain"/>
    <property type="match status" value="1"/>
</dbReference>
<proteinExistence type="inferred from homology"/>
<keyword evidence="7" id="KW-0479">Metal-binding</keyword>
<evidence type="ECO:0000256" key="6">
    <source>
        <dbReference type="ARBA" id="ARBA00022670"/>
    </source>
</evidence>
<evidence type="ECO:0000256" key="4">
    <source>
        <dbReference type="ARBA" id="ARBA00012564"/>
    </source>
</evidence>
<organism evidence="16 17">
    <name type="scientific">Segniliparus rugosus (strain ATCC BAA-974 / DSM 45345 / CCUG 50838 / CIP 108380 / JCM 13579 / CDC 945)</name>
    <dbReference type="NCBI Taxonomy" id="679197"/>
    <lineage>
        <taxon>Bacteria</taxon>
        <taxon>Bacillati</taxon>
        <taxon>Actinomycetota</taxon>
        <taxon>Actinomycetes</taxon>
        <taxon>Mycobacteriales</taxon>
        <taxon>Segniliparaceae</taxon>
        <taxon>Segniliparus</taxon>
    </lineage>
</organism>
<dbReference type="EMBL" id="ACZI02000001">
    <property type="protein sequence ID" value="EFV11819.1"/>
    <property type="molecule type" value="Genomic_DNA"/>
</dbReference>
<keyword evidence="8" id="KW-0378">Hydrolase</keyword>
<feature type="domain" description="Aminopeptidase N-like N-terminal" evidence="15">
    <location>
        <begin position="43"/>
        <end position="217"/>
    </location>
</feature>
<dbReference type="PANTHER" id="PTHR11533">
    <property type="entry name" value="PROTEASE M1 ZINC METALLOPROTEASE"/>
    <property type="match status" value="1"/>
</dbReference>
<evidence type="ECO:0000313" key="16">
    <source>
        <dbReference type="EMBL" id="EFV11819.1"/>
    </source>
</evidence>
<name>E5XUY3_SEGRC</name>
<evidence type="ECO:0000256" key="11">
    <source>
        <dbReference type="ARBA" id="ARBA00029811"/>
    </source>
</evidence>
<dbReference type="AlphaFoldDB" id="E5XUY3"/>
<dbReference type="InterPro" id="IPR014782">
    <property type="entry name" value="Peptidase_M1_dom"/>
</dbReference>
<dbReference type="Gene3D" id="2.60.40.1730">
    <property type="entry name" value="tricorn interacting facor f3 domain"/>
    <property type="match status" value="1"/>
</dbReference>
<dbReference type="eggNOG" id="COG0308">
    <property type="taxonomic scope" value="Bacteria"/>
</dbReference>
<evidence type="ECO:0000259" key="15">
    <source>
        <dbReference type="Pfam" id="PF17900"/>
    </source>
</evidence>
<dbReference type="EC" id="3.4.11.2" evidence="4"/>
<dbReference type="InterPro" id="IPR001930">
    <property type="entry name" value="Peptidase_M1"/>
</dbReference>
<dbReference type="Gene3D" id="1.10.390.10">
    <property type="entry name" value="Neutral Protease Domain 2"/>
    <property type="match status" value="1"/>
</dbReference>
<comment type="catalytic activity">
    <reaction evidence="1">
        <text>Release of an N-terminal amino acid, Xaa-|-Yaa- from a peptide, amide or arylamide. Xaa is preferably Ala, but may be most amino acids including Pro (slow action). When a terminal hydrophobic residue is followed by a prolyl residue, the two may be released as an intact Xaa-Pro dipeptide.</text>
        <dbReference type="EC" id="3.4.11.2"/>
    </reaction>
</comment>
<comment type="similarity">
    <text evidence="3">Belongs to the peptidase M1 family.</text>
</comment>
<accession>E5XUY3</accession>
<reference evidence="16 17" key="1">
    <citation type="journal article" date="2011" name="Stand. Genomic Sci.">
        <title>High quality draft genome sequence of Segniliparus rugosus CDC 945(T)= (ATCC BAA-974(T)).</title>
        <authorList>
            <person name="Earl A.M."/>
            <person name="Desjardins C.A."/>
            <person name="Fitzgerald M.G."/>
            <person name="Arachchi H.M."/>
            <person name="Zeng Q."/>
            <person name="Mehta T."/>
            <person name="Griggs A."/>
            <person name="Birren B.W."/>
            <person name="Toney N.C."/>
            <person name="Carr J."/>
            <person name="Posey J."/>
            <person name="Butler W.R."/>
        </authorList>
    </citation>
    <scope>NUCLEOTIDE SEQUENCE [LARGE SCALE GENOMIC DNA]</scope>
    <source>
        <strain evidence="17">ATCC BAA-974 / DSM 45345 / CCUG 50838 / CIP 108380 / JCM 13579 / CDC 945</strain>
    </source>
</reference>
<evidence type="ECO:0000256" key="8">
    <source>
        <dbReference type="ARBA" id="ARBA00022801"/>
    </source>
</evidence>
<evidence type="ECO:0000256" key="3">
    <source>
        <dbReference type="ARBA" id="ARBA00010136"/>
    </source>
</evidence>
<evidence type="ECO:0000256" key="13">
    <source>
        <dbReference type="SAM" id="SignalP"/>
    </source>
</evidence>
<dbReference type="PANTHER" id="PTHR11533:SF297">
    <property type="entry name" value="AMINOPEPTIDASE N"/>
    <property type="match status" value="1"/>
</dbReference>
<protein>
    <recommendedName>
        <fullName evidence="5">Aminopeptidase N</fullName>
        <ecNumber evidence="4">3.4.11.2</ecNumber>
    </recommendedName>
    <alternativeName>
        <fullName evidence="11">Alanine aminopeptidase</fullName>
    </alternativeName>
    <alternativeName>
        <fullName evidence="12">Lysyl aminopeptidase</fullName>
    </alternativeName>
</protein>
<dbReference type="Pfam" id="PF17900">
    <property type="entry name" value="Peptidase_M1_N"/>
    <property type="match status" value="1"/>
</dbReference>
<evidence type="ECO:0000256" key="2">
    <source>
        <dbReference type="ARBA" id="ARBA00001947"/>
    </source>
</evidence>
<evidence type="ECO:0000256" key="5">
    <source>
        <dbReference type="ARBA" id="ARBA00015611"/>
    </source>
</evidence>
<feature type="signal peptide" evidence="13">
    <location>
        <begin position="1"/>
        <end position="17"/>
    </location>
</feature>
<sequence>MLSCALVLVFGAASASAAPEPGSDSAGDPYFPQDGNGGYRVAHYDLALRVDPESKQVDGTMTITAVATKDLSSFNLDFADLGPVRTQVNGKPAAAAHAEETELVVTPDRPLPSGKPFTATVAYSFNEQEQADALGRPELPGWVRTTSGGVAKFGEPGGAEYWFPSNNTPGNKASFKLTLTVPEGWIGLGGGKETPAVTKDGWTTSVWDEPNPVAMYLVPLAVDHFDVRRYALPAGQPVVVALNPDQPDYVRAAADRYPEVMAFLQEKLGPYPHSGAGGIFIDPGPGNQNFGGALETQTRPTYVSNWKDVDGEISVIVHENAHEWYGDSVSVRQWRDICLNECFASYLQWMWEEAKEGQDLDQKYRDRVRERWDDEDYWGHLLTDMCDGKEECDAGDVMNGQGVYDKGQLALHALRRLIGDKAFGEILRGWPVRHSFGNASWTEFEQYVQQATRKDLGAFFHAWFHSGDRPADEYLFPGSLAQ</sequence>
<keyword evidence="9" id="KW-0862">Zinc</keyword>
<dbReference type="InterPro" id="IPR050344">
    <property type="entry name" value="Peptidase_M1_aminopeptidases"/>
</dbReference>
<dbReference type="PRINTS" id="PR00756">
    <property type="entry name" value="ALADIPTASE"/>
</dbReference>
<keyword evidence="6" id="KW-0645">Protease</keyword>
<dbReference type="InterPro" id="IPR027268">
    <property type="entry name" value="Peptidase_M4/M1_CTD_sf"/>
</dbReference>
<dbReference type="InterPro" id="IPR045357">
    <property type="entry name" value="Aminopeptidase_N-like_N"/>
</dbReference>
<evidence type="ECO:0000256" key="1">
    <source>
        <dbReference type="ARBA" id="ARBA00000098"/>
    </source>
</evidence>
<dbReference type="GO" id="GO:0006508">
    <property type="term" value="P:proteolysis"/>
    <property type="evidence" value="ECO:0007669"/>
    <property type="project" value="UniProtKB-KW"/>
</dbReference>
<dbReference type="GO" id="GO:0008237">
    <property type="term" value="F:metallopeptidase activity"/>
    <property type="evidence" value="ECO:0007669"/>
    <property type="project" value="UniProtKB-KW"/>
</dbReference>
<dbReference type="HOGENOM" id="CLU_014298_2_0_11"/>
<dbReference type="CDD" id="cd09603">
    <property type="entry name" value="M1_APN_like"/>
    <property type="match status" value="1"/>
</dbReference>
<dbReference type="Proteomes" id="UP000004816">
    <property type="component" value="Unassembled WGS sequence"/>
</dbReference>
<dbReference type="GO" id="GO:0016285">
    <property type="term" value="F:alanyl aminopeptidase activity"/>
    <property type="evidence" value="ECO:0007669"/>
    <property type="project" value="UniProtKB-EC"/>
</dbReference>
<evidence type="ECO:0000256" key="10">
    <source>
        <dbReference type="ARBA" id="ARBA00023049"/>
    </source>
</evidence>